<feature type="region of interest" description="Disordered" evidence="2">
    <location>
        <begin position="187"/>
        <end position="211"/>
    </location>
</feature>
<feature type="repeat" description="ANK" evidence="1">
    <location>
        <begin position="421"/>
        <end position="453"/>
    </location>
</feature>
<dbReference type="SMART" id="SM00248">
    <property type="entry name" value="ANK"/>
    <property type="match status" value="2"/>
</dbReference>
<feature type="compositionally biased region" description="Polar residues" evidence="2">
    <location>
        <begin position="26"/>
        <end position="37"/>
    </location>
</feature>
<comment type="caution">
    <text evidence="3">The sequence shown here is derived from an EMBL/GenBank/DDBJ whole genome shotgun (WGS) entry which is preliminary data.</text>
</comment>
<feature type="compositionally biased region" description="Basic and acidic residues" evidence="2">
    <location>
        <begin position="104"/>
        <end position="122"/>
    </location>
</feature>
<protein>
    <submittedName>
        <fullName evidence="3">Uncharacterized protein</fullName>
    </submittedName>
</protein>
<name>A0AAD5RQC5_9PEZI</name>
<dbReference type="InterPro" id="IPR036770">
    <property type="entry name" value="Ankyrin_rpt-contain_sf"/>
</dbReference>
<keyword evidence="4" id="KW-1185">Reference proteome</keyword>
<dbReference type="AlphaFoldDB" id="A0AAD5RQC5"/>
<evidence type="ECO:0000256" key="2">
    <source>
        <dbReference type="SAM" id="MobiDB-lite"/>
    </source>
</evidence>
<evidence type="ECO:0000313" key="3">
    <source>
        <dbReference type="EMBL" id="KAJ2900410.1"/>
    </source>
</evidence>
<dbReference type="Pfam" id="PF00023">
    <property type="entry name" value="Ank"/>
    <property type="match status" value="1"/>
</dbReference>
<feature type="compositionally biased region" description="Pro residues" evidence="2">
    <location>
        <begin position="192"/>
        <end position="203"/>
    </location>
</feature>
<accession>A0AAD5RQC5</accession>
<dbReference type="SUPFAM" id="SSF48403">
    <property type="entry name" value="Ankyrin repeat"/>
    <property type="match status" value="1"/>
</dbReference>
<feature type="compositionally biased region" description="Polar residues" evidence="2">
    <location>
        <begin position="88"/>
        <end position="103"/>
    </location>
</feature>
<feature type="region of interest" description="Disordered" evidence="2">
    <location>
        <begin position="562"/>
        <end position="583"/>
    </location>
</feature>
<sequence length="583" mass="63902">MAPSNNVKTSALALTVWDNDDKESDTWSIVSDPNDSGAQDEERTPDGASLKAPGRVCQGGKTEEATTNEQWDRSEEKTTTRGAMVPPANQSTSTLVESNPSQHQSDERQDVSQKKENHDTEQPKSSTPELQGTSPQPPPPPPILSRLLGAPLPHPPLRITKAQESAEVNPHPSPRCIYTEITGKPYRSLPALPHPDPPPPRPRNPSSFTGNITLQDTLENEQLDKQLAFKINYKLYSEVWNSSPATGKTLVEKAMESAPSILSIPRWIKEAPCLLARRPDSYLNRDRIGEENGDIHDPAVVMRAYPGIIQACENLNAQALLNILSSCPVPARELLNLNPVQQPFPVSATRQTPASRIGSYYPTLKPAPETETPATSSQSVTPLPPLHTTLIAPAGPHSISAFLRLLLRLGADPNRCPSSTRTMTPLCLATYRSQVDCVKVLLENGAHLGLCASTVPLPDTRPQYPFPYPPSSFPSSCLVRGKVQVTAGLRPETSENNETQQKQEKVGEGKERCLYAQGVSALDVAVLRDDHEMIKFLLGQYASSRVDLTRAGSFTVLEGYPAQTQIQHPSREQDQDQQQLRIR</sequence>
<organism evidence="3 4">
    <name type="scientific">Zalerion maritima</name>
    <dbReference type="NCBI Taxonomy" id="339359"/>
    <lineage>
        <taxon>Eukaryota</taxon>
        <taxon>Fungi</taxon>
        <taxon>Dikarya</taxon>
        <taxon>Ascomycota</taxon>
        <taxon>Pezizomycotina</taxon>
        <taxon>Sordariomycetes</taxon>
        <taxon>Lulworthiomycetidae</taxon>
        <taxon>Lulworthiales</taxon>
        <taxon>Lulworthiaceae</taxon>
        <taxon>Zalerion</taxon>
    </lineage>
</organism>
<dbReference type="InterPro" id="IPR002110">
    <property type="entry name" value="Ankyrin_rpt"/>
</dbReference>
<feature type="compositionally biased region" description="Basic and acidic residues" evidence="2">
    <location>
        <begin position="70"/>
        <end position="79"/>
    </location>
</feature>
<dbReference type="Gene3D" id="1.25.40.20">
    <property type="entry name" value="Ankyrin repeat-containing domain"/>
    <property type="match status" value="1"/>
</dbReference>
<gene>
    <name evidence="3" type="ORF">MKZ38_002467</name>
</gene>
<keyword evidence="1" id="KW-0040">ANK repeat</keyword>
<evidence type="ECO:0000256" key="1">
    <source>
        <dbReference type="PROSITE-ProRule" id="PRU00023"/>
    </source>
</evidence>
<proteinExistence type="predicted"/>
<reference evidence="3" key="1">
    <citation type="submission" date="2022-07" db="EMBL/GenBank/DDBJ databases">
        <title>Draft genome sequence of Zalerion maritima ATCC 34329, a (micro)plastics degrading marine fungus.</title>
        <authorList>
            <person name="Paco A."/>
            <person name="Goncalves M.F.M."/>
            <person name="Rocha-Santos T.A.P."/>
            <person name="Alves A."/>
        </authorList>
    </citation>
    <scope>NUCLEOTIDE SEQUENCE</scope>
    <source>
        <strain evidence="3">ATCC 34329</strain>
    </source>
</reference>
<feature type="region of interest" description="Disordered" evidence="2">
    <location>
        <begin position="20"/>
        <end position="157"/>
    </location>
</feature>
<dbReference type="EMBL" id="JAKWBI020000173">
    <property type="protein sequence ID" value="KAJ2900410.1"/>
    <property type="molecule type" value="Genomic_DNA"/>
</dbReference>
<dbReference type="PROSITE" id="PS50088">
    <property type="entry name" value="ANK_REPEAT"/>
    <property type="match status" value="1"/>
</dbReference>
<feature type="compositionally biased region" description="Polar residues" evidence="2">
    <location>
        <begin position="123"/>
        <end position="134"/>
    </location>
</feature>
<dbReference type="Proteomes" id="UP001201980">
    <property type="component" value="Unassembled WGS sequence"/>
</dbReference>
<evidence type="ECO:0000313" key="4">
    <source>
        <dbReference type="Proteomes" id="UP001201980"/>
    </source>
</evidence>